<dbReference type="KEGG" id="ccp:CHC_T00004871001"/>
<dbReference type="EMBL" id="HG001783">
    <property type="protein sequence ID" value="CDF36528.1"/>
    <property type="molecule type" value="Genomic_DNA"/>
</dbReference>
<sequence>MAEKEGLSVLGRDAGDKKVPRKRVEPSEGEVKGDRQGGVEDVGNGNARKGKGVVVRLDGEGEVVNKSLDNVNWLTVAERDAATGEADWIACRLCLCFGCPGRKEDYIWMHAWPFDVSDVFGHVEKNHQDKWGEYLAEGSEKRATFFDGEKAPDPKLLAMRVAQLKQNWGATREERKKRFLKRKKFKEQKLLRKIGKIAKGGES</sequence>
<dbReference type="Gramene" id="CDF36528">
    <property type="protein sequence ID" value="CDF36528"/>
    <property type="gene ID" value="CHC_T00004871001"/>
</dbReference>
<dbReference type="AlphaFoldDB" id="R7QFL1"/>
<proteinExistence type="predicted"/>
<feature type="compositionally biased region" description="Basic and acidic residues" evidence="1">
    <location>
        <begin position="13"/>
        <end position="38"/>
    </location>
</feature>
<protein>
    <submittedName>
        <fullName evidence="2">Uncharacterized protein</fullName>
    </submittedName>
</protein>
<evidence type="ECO:0000256" key="1">
    <source>
        <dbReference type="SAM" id="MobiDB-lite"/>
    </source>
</evidence>
<evidence type="ECO:0000313" key="3">
    <source>
        <dbReference type="Proteomes" id="UP000012073"/>
    </source>
</evidence>
<dbReference type="RefSeq" id="XP_005716347.1">
    <property type="nucleotide sequence ID" value="XM_005716290.1"/>
</dbReference>
<organism evidence="2 3">
    <name type="scientific">Chondrus crispus</name>
    <name type="common">Carrageen Irish moss</name>
    <name type="synonym">Polymorpha crispa</name>
    <dbReference type="NCBI Taxonomy" id="2769"/>
    <lineage>
        <taxon>Eukaryota</taxon>
        <taxon>Rhodophyta</taxon>
        <taxon>Florideophyceae</taxon>
        <taxon>Rhodymeniophycidae</taxon>
        <taxon>Gigartinales</taxon>
        <taxon>Gigartinaceae</taxon>
        <taxon>Chondrus</taxon>
    </lineage>
</organism>
<evidence type="ECO:0000313" key="2">
    <source>
        <dbReference type="EMBL" id="CDF36528.1"/>
    </source>
</evidence>
<accession>R7QFL1</accession>
<reference evidence="3" key="1">
    <citation type="journal article" date="2013" name="Proc. Natl. Acad. Sci. U.S.A.">
        <title>Genome structure and metabolic features in the red seaweed Chondrus crispus shed light on evolution of the Archaeplastida.</title>
        <authorList>
            <person name="Collen J."/>
            <person name="Porcel B."/>
            <person name="Carre W."/>
            <person name="Ball S.G."/>
            <person name="Chaparro C."/>
            <person name="Tonon T."/>
            <person name="Barbeyron T."/>
            <person name="Michel G."/>
            <person name="Noel B."/>
            <person name="Valentin K."/>
            <person name="Elias M."/>
            <person name="Artiguenave F."/>
            <person name="Arun A."/>
            <person name="Aury J.M."/>
            <person name="Barbosa-Neto J.F."/>
            <person name="Bothwell J.H."/>
            <person name="Bouget F.Y."/>
            <person name="Brillet L."/>
            <person name="Cabello-Hurtado F."/>
            <person name="Capella-Gutierrez S."/>
            <person name="Charrier B."/>
            <person name="Cladiere L."/>
            <person name="Cock J.M."/>
            <person name="Coelho S.M."/>
            <person name="Colleoni C."/>
            <person name="Czjzek M."/>
            <person name="Da Silva C."/>
            <person name="Delage L."/>
            <person name="Denoeud F."/>
            <person name="Deschamps P."/>
            <person name="Dittami S.M."/>
            <person name="Gabaldon T."/>
            <person name="Gachon C.M."/>
            <person name="Groisillier A."/>
            <person name="Herve C."/>
            <person name="Jabbari K."/>
            <person name="Katinka M."/>
            <person name="Kloareg B."/>
            <person name="Kowalczyk N."/>
            <person name="Labadie K."/>
            <person name="Leblanc C."/>
            <person name="Lopez P.J."/>
            <person name="McLachlan D.H."/>
            <person name="Meslet-Cladiere L."/>
            <person name="Moustafa A."/>
            <person name="Nehr Z."/>
            <person name="Nyvall Collen P."/>
            <person name="Panaud O."/>
            <person name="Partensky F."/>
            <person name="Poulain J."/>
            <person name="Rensing S.A."/>
            <person name="Rousvoal S."/>
            <person name="Samson G."/>
            <person name="Symeonidi A."/>
            <person name="Weissenbach J."/>
            <person name="Zambounis A."/>
            <person name="Wincker P."/>
            <person name="Boyen C."/>
        </authorList>
    </citation>
    <scope>NUCLEOTIDE SEQUENCE [LARGE SCALE GENOMIC DNA]</scope>
    <source>
        <strain evidence="3">cv. Stackhouse</strain>
    </source>
</reference>
<gene>
    <name evidence="2" type="ORF">CHC_T00004871001</name>
</gene>
<name>R7QFL1_CHOCR</name>
<dbReference type="Proteomes" id="UP000012073">
    <property type="component" value="Unassembled WGS sequence"/>
</dbReference>
<dbReference type="GeneID" id="17324072"/>
<feature type="region of interest" description="Disordered" evidence="1">
    <location>
        <begin position="1"/>
        <end position="46"/>
    </location>
</feature>
<keyword evidence="3" id="KW-1185">Reference proteome</keyword>